<dbReference type="AlphaFoldDB" id="A0A815IA94"/>
<evidence type="ECO:0000313" key="4">
    <source>
        <dbReference type="Proteomes" id="UP000663852"/>
    </source>
</evidence>
<dbReference type="Proteomes" id="UP000663828">
    <property type="component" value="Unassembled WGS sequence"/>
</dbReference>
<keyword evidence="3" id="KW-1185">Reference proteome</keyword>
<evidence type="ECO:0000313" key="2">
    <source>
        <dbReference type="EMBL" id="CAF1362359.1"/>
    </source>
</evidence>
<dbReference type="EMBL" id="CAJNOJ010000276">
    <property type="protein sequence ID" value="CAF1362359.1"/>
    <property type="molecule type" value="Genomic_DNA"/>
</dbReference>
<sequence>MLAKVVSPSMIVDRADASERCGIIILGNSGVGKSFLANILFGDEGLVLRELLQLSNFNNSSLCFLNRINPKNQAQRQRLNEQLLKIHLRFLIVFRKRNAFILGVDRIQTIVASQGARNSNIARRTETK</sequence>
<protein>
    <submittedName>
        <fullName evidence="2">Uncharacterized protein</fullName>
    </submittedName>
</protein>
<dbReference type="Proteomes" id="UP000663852">
    <property type="component" value="Unassembled WGS sequence"/>
</dbReference>
<accession>A0A815IA94</accession>
<proteinExistence type="predicted"/>
<evidence type="ECO:0000313" key="1">
    <source>
        <dbReference type="EMBL" id="CAF1139683.1"/>
    </source>
</evidence>
<comment type="caution">
    <text evidence="2">The sequence shown here is derived from an EMBL/GenBank/DDBJ whole genome shotgun (WGS) entry which is preliminary data.</text>
</comment>
<gene>
    <name evidence="2" type="ORF">EDS130_LOCUS33894</name>
    <name evidence="1" type="ORF">XAT740_LOCUS20351</name>
</gene>
<dbReference type="EMBL" id="CAJNOR010001418">
    <property type="protein sequence ID" value="CAF1139683.1"/>
    <property type="molecule type" value="Genomic_DNA"/>
</dbReference>
<organism evidence="2 4">
    <name type="scientific">Adineta ricciae</name>
    <name type="common">Rotifer</name>
    <dbReference type="NCBI Taxonomy" id="249248"/>
    <lineage>
        <taxon>Eukaryota</taxon>
        <taxon>Metazoa</taxon>
        <taxon>Spiralia</taxon>
        <taxon>Gnathifera</taxon>
        <taxon>Rotifera</taxon>
        <taxon>Eurotatoria</taxon>
        <taxon>Bdelloidea</taxon>
        <taxon>Adinetida</taxon>
        <taxon>Adinetidae</taxon>
        <taxon>Adineta</taxon>
    </lineage>
</organism>
<reference evidence="2" key="1">
    <citation type="submission" date="2021-02" db="EMBL/GenBank/DDBJ databases">
        <authorList>
            <person name="Nowell W R."/>
        </authorList>
    </citation>
    <scope>NUCLEOTIDE SEQUENCE</scope>
</reference>
<evidence type="ECO:0000313" key="3">
    <source>
        <dbReference type="Proteomes" id="UP000663828"/>
    </source>
</evidence>
<name>A0A815IA94_ADIRI</name>